<evidence type="ECO:0000313" key="2">
    <source>
        <dbReference type="Proteomes" id="UP000719267"/>
    </source>
</evidence>
<reference evidence="1 2" key="1">
    <citation type="submission" date="2021-07" db="EMBL/GenBank/DDBJ databases">
        <title>Mesonia aestuariivivens sp. nov., isolated from a tidal flat.</title>
        <authorList>
            <person name="Kim Y.-O."/>
            <person name="Yoon J.-H."/>
        </authorList>
    </citation>
    <scope>NUCLEOTIDE SEQUENCE [LARGE SCALE GENOMIC DNA]</scope>
    <source>
        <strain evidence="1 2">JHPTF-M18</strain>
    </source>
</reference>
<protein>
    <submittedName>
        <fullName evidence="1">Uncharacterized protein</fullName>
    </submittedName>
</protein>
<accession>A0ABS6W098</accession>
<dbReference type="RefSeq" id="WP_219039546.1">
    <property type="nucleotide sequence ID" value="NZ_JAHWDF010000004.1"/>
</dbReference>
<comment type="caution">
    <text evidence="1">The sequence shown here is derived from an EMBL/GenBank/DDBJ whole genome shotgun (WGS) entry which is preliminary data.</text>
</comment>
<dbReference type="EMBL" id="JAHWDF010000004">
    <property type="protein sequence ID" value="MBW2961266.1"/>
    <property type="molecule type" value="Genomic_DNA"/>
</dbReference>
<evidence type="ECO:0000313" key="1">
    <source>
        <dbReference type="EMBL" id="MBW2961266.1"/>
    </source>
</evidence>
<keyword evidence="2" id="KW-1185">Reference proteome</keyword>
<organism evidence="1 2">
    <name type="scientific">Mesonia aestuariivivens</name>
    <dbReference type="NCBI Taxonomy" id="2796128"/>
    <lineage>
        <taxon>Bacteria</taxon>
        <taxon>Pseudomonadati</taxon>
        <taxon>Bacteroidota</taxon>
        <taxon>Flavobacteriia</taxon>
        <taxon>Flavobacteriales</taxon>
        <taxon>Flavobacteriaceae</taxon>
        <taxon>Mesonia</taxon>
    </lineage>
</organism>
<name>A0ABS6W098_9FLAO</name>
<sequence length="392" mass="45384">MESKLISVDSRKKKPVYNKQLGVIFNGEDNLYPVLVENLIKSSPTTGQCVEIYESFIGGSGFEAEMVEEPTDNLLETFTPEDLLFEITPELSKHQEVWIQIGYNAAYQKTEFEVIPDEFCRLGEEDSEKYIGKIIVNPDGWDRRADKKKIQIFDTYNPRPEVIQEQVERDGGWHNYKGQILHFKLNNLKGHYAESLVEKCYMFSDTEASMGLHFNRTVRKGFKDAWIIRHKKFDSPQKQKQFEGNVRTVYGNENTGSVLTVEDEFNSEAGEESKFKFDFLEDKTKAGKYEHFETSSANFIRKSFFNIPPQIIDFVQGKLGNSSGDDLRAAESLYNKSTSKHRKRIERLFSELYRNYHININPSGDWTIGLYKLMEDGTIQENDETTPIDNEE</sequence>
<dbReference type="Proteomes" id="UP000719267">
    <property type="component" value="Unassembled WGS sequence"/>
</dbReference>
<proteinExistence type="predicted"/>
<gene>
    <name evidence="1" type="ORF">KW502_05590</name>
</gene>